<accession>A0ABY9YQY4</accession>
<name>A0ABY9YQY4_9GAMM</name>
<evidence type="ECO:0000313" key="2">
    <source>
        <dbReference type="Proteomes" id="UP001302072"/>
    </source>
</evidence>
<dbReference type="Proteomes" id="UP001302072">
    <property type="component" value="Chromosome"/>
</dbReference>
<organism evidence="1 2">
    <name type="scientific">Stenotrophomonas oahuensis</name>
    <dbReference type="NCBI Taxonomy" id="3003271"/>
    <lineage>
        <taxon>Bacteria</taxon>
        <taxon>Pseudomonadati</taxon>
        <taxon>Pseudomonadota</taxon>
        <taxon>Gammaproteobacteria</taxon>
        <taxon>Lysobacterales</taxon>
        <taxon>Lysobacteraceae</taxon>
        <taxon>Stenotrophomonas</taxon>
    </lineage>
</organism>
<protein>
    <submittedName>
        <fullName evidence="1">Helix-turn-helix domain-containing protein</fullName>
    </submittedName>
</protein>
<gene>
    <name evidence="1" type="ORF">PDM29_03410</name>
</gene>
<evidence type="ECO:0000313" key="1">
    <source>
        <dbReference type="EMBL" id="WNH53338.1"/>
    </source>
</evidence>
<proteinExistence type="predicted"/>
<keyword evidence="2" id="KW-1185">Reference proteome</keyword>
<dbReference type="RefSeq" id="WP_311192490.1">
    <property type="nucleotide sequence ID" value="NZ_CP115541.1"/>
</dbReference>
<reference evidence="1 2" key="1">
    <citation type="submission" date="2022-12" db="EMBL/GenBank/DDBJ databases">
        <title>Two new species, Stenotrophomonas aracearum and Stenotrophomonas oahuensis, isolated from Anthurium (Araceae family) in Hawaii.</title>
        <authorList>
            <person name="Chunag S.C."/>
            <person name="Dobhal S."/>
            <person name="Alvarez A."/>
            <person name="Arif M."/>
        </authorList>
    </citation>
    <scope>NUCLEOTIDE SEQUENCE [LARGE SCALE GENOMIC DNA]</scope>
    <source>
        <strain evidence="1 2">A5586</strain>
    </source>
</reference>
<sequence length="402" mass="42446">MDALLTAAARNLAAGDVLAALGKVSLRSDPPALALRGIAMAQLGELARARVLLRQAHAAFARTEGVARARCVVADAEIGLALRELSGSSAALLAAARRLEAAQDSANALQAWLILARRALLLGRGADATVALDRVQGQPLPPALAAMAALTRTTLAARALQIPLAEQALQEATQAAQQSGIAALQEEVSQASAELRKPAARCAGKALDLQQVRVLLDGPHCVVDGCRRGVWNAGRWQSLARRPLLFTLLCALGTAWPEDLSRDALIASVFCTRHGDDTHRVRLRVEIGRLRKLLPEGVTVASTREGYRLEVGEGRRVSVLDPPFDDASATVAALLSDGAGWSSSALALALGISQRGVQRALADLQAQGRVRPSGQGRTQRWRAMPLTGFTTILLLPRLLPGD</sequence>
<dbReference type="InterPro" id="IPR036390">
    <property type="entry name" value="WH_DNA-bd_sf"/>
</dbReference>
<dbReference type="EMBL" id="CP115541">
    <property type="protein sequence ID" value="WNH53338.1"/>
    <property type="molecule type" value="Genomic_DNA"/>
</dbReference>
<dbReference type="SUPFAM" id="SSF46785">
    <property type="entry name" value="Winged helix' DNA-binding domain"/>
    <property type="match status" value="1"/>
</dbReference>